<accession>A0A7J9MB46</accession>
<gene>
    <name evidence="1" type="ORF">Goshw_011908</name>
</gene>
<dbReference type="EMBL" id="JABFAF010000010">
    <property type="protein sequence ID" value="MBA0868333.1"/>
    <property type="molecule type" value="Genomic_DNA"/>
</dbReference>
<feature type="non-terminal residue" evidence="1">
    <location>
        <position position="136"/>
    </location>
</feature>
<feature type="non-terminal residue" evidence="1">
    <location>
        <position position="1"/>
    </location>
</feature>
<proteinExistence type="predicted"/>
<organism evidence="1 2">
    <name type="scientific">Gossypium schwendimanii</name>
    <name type="common">Cotton</name>
    <dbReference type="NCBI Taxonomy" id="34291"/>
    <lineage>
        <taxon>Eukaryota</taxon>
        <taxon>Viridiplantae</taxon>
        <taxon>Streptophyta</taxon>
        <taxon>Embryophyta</taxon>
        <taxon>Tracheophyta</taxon>
        <taxon>Spermatophyta</taxon>
        <taxon>Magnoliopsida</taxon>
        <taxon>eudicotyledons</taxon>
        <taxon>Gunneridae</taxon>
        <taxon>Pentapetalae</taxon>
        <taxon>rosids</taxon>
        <taxon>malvids</taxon>
        <taxon>Malvales</taxon>
        <taxon>Malvaceae</taxon>
        <taxon>Malvoideae</taxon>
        <taxon>Gossypium</taxon>
    </lineage>
</organism>
<reference evidence="1 2" key="1">
    <citation type="journal article" date="2019" name="Genome Biol. Evol.">
        <title>Insights into the evolution of the New World diploid cottons (Gossypium, subgenus Houzingenia) based on genome sequencing.</title>
        <authorList>
            <person name="Grover C.E."/>
            <person name="Arick M.A. 2nd"/>
            <person name="Thrash A."/>
            <person name="Conover J.L."/>
            <person name="Sanders W.S."/>
            <person name="Peterson D.G."/>
            <person name="Frelichowski J.E."/>
            <person name="Scheffler J.A."/>
            <person name="Scheffler B.E."/>
            <person name="Wendel J.F."/>
        </authorList>
    </citation>
    <scope>NUCLEOTIDE SEQUENCE [LARGE SCALE GENOMIC DNA]</scope>
    <source>
        <strain evidence="1">1</strain>
        <tissue evidence="1">Leaf</tissue>
    </source>
</reference>
<comment type="caution">
    <text evidence="1">The sequence shown here is derived from an EMBL/GenBank/DDBJ whole genome shotgun (WGS) entry which is preliminary data.</text>
</comment>
<evidence type="ECO:0000313" key="2">
    <source>
        <dbReference type="Proteomes" id="UP000593576"/>
    </source>
</evidence>
<sequence length="136" mass="14699">VVALAVVSIGAAVATVTDLQFNLLDYSKCNKQDPLVQSAAAEELDCLGVNVEDDANLFDLPAYYDSHLRSSGGLLLQLELYQHVHNFNLWCFRLLASVVSSFGSRFKTCVLLLGNYYIFGSNPGTTSICGAFVAIA</sequence>
<dbReference type="OrthoDB" id="985497at2759"/>
<name>A0A7J9MB46_GOSSC</name>
<dbReference type="AlphaFoldDB" id="A0A7J9MB46"/>
<dbReference type="Proteomes" id="UP000593576">
    <property type="component" value="Unassembled WGS sequence"/>
</dbReference>
<keyword evidence="2" id="KW-1185">Reference proteome</keyword>
<protein>
    <submittedName>
        <fullName evidence="1">Uncharacterized protein</fullName>
    </submittedName>
</protein>
<evidence type="ECO:0000313" key="1">
    <source>
        <dbReference type="EMBL" id="MBA0868333.1"/>
    </source>
</evidence>